<feature type="region of interest" description="Disordered" evidence="2">
    <location>
        <begin position="140"/>
        <end position="182"/>
    </location>
</feature>
<dbReference type="EMBL" id="MLYP01000010">
    <property type="protein sequence ID" value="OIJ99204.1"/>
    <property type="molecule type" value="Genomic_DNA"/>
</dbReference>
<dbReference type="Proteomes" id="UP000179935">
    <property type="component" value="Unassembled WGS sequence"/>
</dbReference>
<accession>A0A1S2Q203</accession>
<evidence type="ECO:0000256" key="2">
    <source>
        <dbReference type="SAM" id="MobiDB-lite"/>
    </source>
</evidence>
<feature type="compositionally biased region" description="Basic and acidic residues" evidence="2">
    <location>
        <begin position="156"/>
        <end position="167"/>
    </location>
</feature>
<sequence length="182" mass="19904">MNQEIAEATAQPATHFRNFTVLLSSTRRGARLARLLAEAQLRSWGLPTETANHIVAELAANAATHGRVPGRDFRLTLYVVGGTLRIEVTDTQGDRLPAPQRPSADVESGRGLLIVDALADRWGVSEDRFPRKTVWAELACSEPEPAPTGFGAAGDPRPRNQREKEPHQAPPLPPVVRTHSRE</sequence>
<dbReference type="PANTHER" id="PTHR35526:SF3">
    <property type="entry name" value="ANTI-SIGMA-F FACTOR RSBW"/>
    <property type="match status" value="1"/>
</dbReference>
<dbReference type="Gene3D" id="3.30.565.10">
    <property type="entry name" value="Histidine kinase-like ATPase, C-terminal domain"/>
    <property type="match status" value="1"/>
</dbReference>
<dbReference type="RefSeq" id="WP_071364975.1">
    <property type="nucleotide sequence ID" value="NZ_MLYP01000010.1"/>
</dbReference>
<dbReference type="PANTHER" id="PTHR35526">
    <property type="entry name" value="ANTI-SIGMA-F FACTOR RSBW-RELATED"/>
    <property type="match status" value="1"/>
</dbReference>
<dbReference type="OrthoDB" id="3473697at2"/>
<comment type="caution">
    <text evidence="4">The sequence shown here is derived from an EMBL/GenBank/DDBJ whole genome shotgun (WGS) entry which is preliminary data.</text>
</comment>
<evidence type="ECO:0000259" key="3">
    <source>
        <dbReference type="Pfam" id="PF13581"/>
    </source>
</evidence>
<evidence type="ECO:0000256" key="1">
    <source>
        <dbReference type="ARBA" id="ARBA00022527"/>
    </source>
</evidence>
<dbReference type="InterPro" id="IPR036890">
    <property type="entry name" value="HATPase_C_sf"/>
</dbReference>
<keyword evidence="5" id="KW-1185">Reference proteome</keyword>
<dbReference type="AlphaFoldDB" id="A0A1S2Q203"/>
<protein>
    <recommendedName>
        <fullName evidence="3">Histidine kinase/HSP90-like ATPase domain-containing protein</fullName>
    </recommendedName>
</protein>
<reference evidence="4 5" key="1">
    <citation type="submission" date="2016-10" db="EMBL/GenBank/DDBJ databases">
        <title>Genome sequence of Streptomyces sp. MUSC 93.</title>
        <authorList>
            <person name="Lee L.-H."/>
            <person name="Ser H.-L."/>
            <person name="Law J.W.-F."/>
        </authorList>
    </citation>
    <scope>NUCLEOTIDE SEQUENCE [LARGE SCALE GENOMIC DNA]</scope>
    <source>
        <strain evidence="4 5">MUSC 93</strain>
    </source>
</reference>
<dbReference type="GO" id="GO:0004674">
    <property type="term" value="F:protein serine/threonine kinase activity"/>
    <property type="evidence" value="ECO:0007669"/>
    <property type="project" value="UniProtKB-KW"/>
</dbReference>
<name>A0A1S2Q203_9ACTN</name>
<dbReference type="InterPro" id="IPR003594">
    <property type="entry name" value="HATPase_dom"/>
</dbReference>
<keyword evidence="1" id="KW-0723">Serine/threonine-protein kinase</keyword>
<dbReference type="CDD" id="cd16936">
    <property type="entry name" value="HATPase_RsbW-like"/>
    <property type="match status" value="1"/>
</dbReference>
<dbReference type="Pfam" id="PF13581">
    <property type="entry name" value="HATPase_c_2"/>
    <property type="match status" value="1"/>
</dbReference>
<evidence type="ECO:0000313" key="4">
    <source>
        <dbReference type="EMBL" id="OIJ99204.1"/>
    </source>
</evidence>
<gene>
    <name evidence="4" type="ORF">BIV24_05370</name>
</gene>
<proteinExistence type="predicted"/>
<dbReference type="SUPFAM" id="SSF55874">
    <property type="entry name" value="ATPase domain of HSP90 chaperone/DNA topoisomerase II/histidine kinase"/>
    <property type="match status" value="1"/>
</dbReference>
<evidence type="ECO:0000313" key="5">
    <source>
        <dbReference type="Proteomes" id="UP000179935"/>
    </source>
</evidence>
<keyword evidence="1" id="KW-0418">Kinase</keyword>
<organism evidence="4 5">
    <name type="scientific">Streptomyces colonosanans</name>
    <dbReference type="NCBI Taxonomy" id="1428652"/>
    <lineage>
        <taxon>Bacteria</taxon>
        <taxon>Bacillati</taxon>
        <taxon>Actinomycetota</taxon>
        <taxon>Actinomycetes</taxon>
        <taxon>Kitasatosporales</taxon>
        <taxon>Streptomycetaceae</taxon>
        <taxon>Streptomyces</taxon>
    </lineage>
</organism>
<keyword evidence="1" id="KW-0808">Transferase</keyword>
<dbReference type="InterPro" id="IPR050267">
    <property type="entry name" value="Anti-sigma-factor_SerPK"/>
</dbReference>
<feature type="domain" description="Histidine kinase/HSP90-like ATPase" evidence="3">
    <location>
        <begin position="28"/>
        <end position="124"/>
    </location>
</feature>
<dbReference type="STRING" id="1428652.BIV24_05370"/>